<dbReference type="PROSITE" id="PS51198">
    <property type="entry name" value="UVRD_HELICASE_ATP_BIND"/>
    <property type="match status" value="1"/>
</dbReference>
<gene>
    <name evidence="11" type="ORF">JCM31447_16530</name>
</gene>
<dbReference type="Pfam" id="PF00580">
    <property type="entry name" value="UvrD-helicase"/>
    <property type="match status" value="1"/>
</dbReference>
<dbReference type="InterPro" id="IPR000212">
    <property type="entry name" value="DNA_helicase_UvrD/REP"/>
</dbReference>
<dbReference type="CDD" id="cd17932">
    <property type="entry name" value="DEXQc_UvrD"/>
    <property type="match status" value="1"/>
</dbReference>
<evidence type="ECO:0000259" key="10">
    <source>
        <dbReference type="PROSITE" id="PS51198"/>
    </source>
</evidence>
<dbReference type="Proteomes" id="UP000291236">
    <property type="component" value="Chromosome"/>
</dbReference>
<evidence type="ECO:0000256" key="3">
    <source>
        <dbReference type="ARBA" id="ARBA00022806"/>
    </source>
</evidence>
<dbReference type="GO" id="GO:0005829">
    <property type="term" value="C:cytosol"/>
    <property type="evidence" value="ECO:0007669"/>
    <property type="project" value="TreeGrafter"/>
</dbReference>
<dbReference type="InterPro" id="IPR014017">
    <property type="entry name" value="DNA_helicase_UvrD-like_C"/>
</dbReference>
<keyword evidence="3 9" id="KW-0347">Helicase</keyword>
<comment type="catalytic activity">
    <reaction evidence="6">
        <text>Couples ATP hydrolysis with the unwinding of duplex DNA by translocating in the 3'-5' direction.</text>
        <dbReference type="EC" id="5.6.2.4"/>
    </reaction>
</comment>
<evidence type="ECO:0000256" key="1">
    <source>
        <dbReference type="ARBA" id="ARBA00022741"/>
    </source>
</evidence>
<keyword evidence="4 9" id="KW-0067">ATP-binding</keyword>
<dbReference type="RefSeq" id="WP_172603847.1">
    <property type="nucleotide sequence ID" value="NZ_AP019368.1"/>
</dbReference>
<dbReference type="EMBL" id="AP019368">
    <property type="protein sequence ID" value="BBH53210.1"/>
    <property type="molecule type" value="Genomic_DNA"/>
</dbReference>
<dbReference type="GO" id="GO:0016887">
    <property type="term" value="F:ATP hydrolysis activity"/>
    <property type="evidence" value="ECO:0007669"/>
    <property type="project" value="RHEA"/>
</dbReference>
<keyword evidence="12" id="KW-1185">Reference proteome</keyword>
<feature type="binding site" evidence="9">
    <location>
        <begin position="29"/>
        <end position="36"/>
    </location>
    <ligand>
        <name>ATP</name>
        <dbReference type="ChEBI" id="CHEBI:30616"/>
    </ligand>
</feature>
<evidence type="ECO:0000256" key="7">
    <source>
        <dbReference type="ARBA" id="ARBA00034808"/>
    </source>
</evidence>
<evidence type="ECO:0000256" key="8">
    <source>
        <dbReference type="ARBA" id="ARBA00048988"/>
    </source>
</evidence>
<dbReference type="Gene3D" id="3.40.50.300">
    <property type="entry name" value="P-loop containing nucleotide triphosphate hydrolases"/>
    <property type="match status" value="3"/>
</dbReference>
<keyword evidence="1 9" id="KW-0547">Nucleotide-binding</keyword>
<dbReference type="GO" id="GO:0003677">
    <property type="term" value="F:DNA binding"/>
    <property type="evidence" value="ECO:0007669"/>
    <property type="project" value="InterPro"/>
</dbReference>
<evidence type="ECO:0000256" key="6">
    <source>
        <dbReference type="ARBA" id="ARBA00034617"/>
    </source>
</evidence>
<reference evidence="11 12" key="1">
    <citation type="submission" date="2018-12" db="EMBL/GenBank/DDBJ databases">
        <title>Rubrispira sanarue gen. nov., sp., nov., a member of the order Silvanigrellales, isolated from a brackish lake in Hamamatsu Japan.</title>
        <authorList>
            <person name="Maejima Y."/>
            <person name="Iino T."/>
            <person name="Muraguchi Y."/>
            <person name="Fukuda K."/>
            <person name="Nojiri H."/>
            <person name="Ohkuma M."/>
            <person name="Moriuchi R."/>
            <person name="Dohra H."/>
            <person name="Kimbara K."/>
            <person name="Shintani M."/>
        </authorList>
    </citation>
    <scope>NUCLEOTIDE SEQUENCE [LARGE SCALE GENOMIC DNA]</scope>
    <source>
        <strain evidence="11 12">RF1110005</strain>
    </source>
</reference>
<protein>
    <recommendedName>
        <fullName evidence="7">DNA 3'-5' helicase</fullName>
        <ecNumber evidence="7">5.6.2.4</ecNumber>
    </recommendedName>
</protein>
<dbReference type="PANTHER" id="PTHR11070:SF67">
    <property type="entry name" value="DNA 3'-5' HELICASE"/>
    <property type="match status" value="1"/>
</dbReference>
<keyword evidence="5" id="KW-0413">Isomerase</keyword>
<keyword evidence="2 9" id="KW-0378">Hydrolase</keyword>
<evidence type="ECO:0000256" key="9">
    <source>
        <dbReference type="PROSITE-ProRule" id="PRU00560"/>
    </source>
</evidence>
<organism evidence="11 12">
    <name type="scientific">Fluviispira sanaruensis</name>
    <dbReference type="NCBI Taxonomy" id="2493639"/>
    <lineage>
        <taxon>Bacteria</taxon>
        <taxon>Pseudomonadati</taxon>
        <taxon>Bdellovibrionota</taxon>
        <taxon>Oligoflexia</taxon>
        <taxon>Silvanigrellales</taxon>
        <taxon>Silvanigrellaceae</taxon>
        <taxon>Fluviispira</taxon>
    </lineage>
</organism>
<dbReference type="SUPFAM" id="SSF52540">
    <property type="entry name" value="P-loop containing nucleoside triphosphate hydrolases"/>
    <property type="match status" value="1"/>
</dbReference>
<dbReference type="InterPro" id="IPR027417">
    <property type="entry name" value="P-loop_NTPase"/>
</dbReference>
<comment type="catalytic activity">
    <reaction evidence="8">
        <text>ATP + H2O = ADP + phosphate + H(+)</text>
        <dbReference type="Rhea" id="RHEA:13065"/>
        <dbReference type="ChEBI" id="CHEBI:15377"/>
        <dbReference type="ChEBI" id="CHEBI:15378"/>
        <dbReference type="ChEBI" id="CHEBI:30616"/>
        <dbReference type="ChEBI" id="CHEBI:43474"/>
        <dbReference type="ChEBI" id="CHEBI:456216"/>
        <dbReference type="EC" id="5.6.2.4"/>
    </reaction>
</comment>
<dbReference type="InterPro" id="IPR014016">
    <property type="entry name" value="UvrD-like_ATP-bd"/>
</dbReference>
<dbReference type="AlphaFoldDB" id="A0A4P2VMS7"/>
<feature type="domain" description="UvrD-like helicase ATP-binding" evidence="10">
    <location>
        <begin position="8"/>
        <end position="333"/>
    </location>
</feature>
<dbReference type="Pfam" id="PF13361">
    <property type="entry name" value="UvrD_C"/>
    <property type="match status" value="1"/>
</dbReference>
<evidence type="ECO:0000256" key="2">
    <source>
        <dbReference type="ARBA" id="ARBA00022801"/>
    </source>
</evidence>
<accession>A0A4P2VMS7</accession>
<evidence type="ECO:0000256" key="4">
    <source>
        <dbReference type="ARBA" id="ARBA00022840"/>
    </source>
</evidence>
<name>A0A4P2VMS7_FLUSA</name>
<sequence>MAELTLEQKSCIEFFPKKSEPQRHLIIEAGAGAGKTQVLTERIFWLLNHKNPSITVNPSKLFVVTFSKDAAKEIAERVEKKLLREQKSEDLYPLIHISTIDSFFAELVQCIYPTWWGNYNTLQNINSMPPKLQLINENIVCQELDRALTIYFKNNSLSEFQKFSAIDFILSGGFKKGYQKSKGTLENLLSTMCSENFLSASEKDIRISAQNVHPATMFLLFDMHKIARDQYEKRLLKGELTYADKTVFLKENLKSNIPIQIQELIVDEYQDTNHIQHAILSHLVKECQARMVVVGDPKQSIYGFRSASVDVFQNLKKNEVWKHIELKKNFRSTATLLNEINKLANITFSWNNPTLPSAFINSYFFKESLNKYIDDNPLEVGNFSLQAHEPKVNFLNNSFENYTIDYSTSIFLVSASLNSERLSNSELIALLNAEKTSLKDYAITYYAHYLKSFKDNSLYNWSDFVFLCETNKDALYITEKLKAFNIPIKCSAKNAELKIDLQELNVALALAKSLAFESDSYDLYEIMQSSLSPYSHTETENYFVQLKNGQNPENNILKLIHFYQNIAKDNFYKAWQLLRWSIVDLHVNQDSKLQASVFCAKMDPFAKTLISKLSSPSFNCALLKKIDEKIKKNTAQIFDYFFPDSIENWDIHALKNEIDQTIDALEVKTVHASKGLQWKIVCFLPNSSNDKSGGKFTVAQSSQTLDISWLQDDDNSLSVLKRIKNIYFTDEDHAIEYKKDGSLSKVHWFAKLRNKVEKDFERQRVFYTAFTRAQSHLILFQPIRGKKKGIRDNIHELKSDEKSMQKFLEIEVFLKYLDSHFMLRTPEKIKGKGSRSLPTPIPPEPWFQEDENIAKLYLSKCHNISYYEFGPKFYSFYKNNLKLQTEISTDNKKNEVEQTFKCILGPKIEAQSENIALTNPSDSFYSPEKEDIHIILAQLKLQRMQITKGILYHAAAENRKSRKSSVLNLLERNSYQTFHELEIWSKREAKLHFLNSSRNILDFLSFYDLSDFLKTGFEYAYDFAQEKSIKVQEAICDTSPETTLALIVDFKTGKKDLEHLHQIRNYMNIINKNSLARIDVKSKKDRHYLIMSALCYNKNVDENGDSSWEDLNLPKRQLATGETLYLFK</sequence>
<proteinExistence type="predicted"/>
<dbReference type="GO" id="GO:0005524">
    <property type="term" value="F:ATP binding"/>
    <property type="evidence" value="ECO:0007669"/>
    <property type="project" value="UniProtKB-UniRule"/>
</dbReference>
<evidence type="ECO:0000313" key="11">
    <source>
        <dbReference type="EMBL" id="BBH53210.1"/>
    </source>
</evidence>
<dbReference type="GO" id="GO:0000725">
    <property type="term" value="P:recombinational repair"/>
    <property type="evidence" value="ECO:0007669"/>
    <property type="project" value="TreeGrafter"/>
</dbReference>
<dbReference type="EC" id="5.6.2.4" evidence="7"/>
<evidence type="ECO:0000256" key="5">
    <source>
        <dbReference type="ARBA" id="ARBA00023235"/>
    </source>
</evidence>
<evidence type="ECO:0000313" key="12">
    <source>
        <dbReference type="Proteomes" id="UP000291236"/>
    </source>
</evidence>
<dbReference type="PANTHER" id="PTHR11070">
    <property type="entry name" value="UVRD / RECB / PCRA DNA HELICASE FAMILY MEMBER"/>
    <property type="match status" value="1"/>
</dbReference>
<dbReference type="GO" id="GO:0043138">
    <property type="term" value="F:3'-5' DNA helicase activity"/>
    <property type="evidence" value="ECO:0007669"/>
    <property type="project" value="UniProtKB-EC"/>
</dbReference>
<dbReference type="KEGG" id="sbf:JCM31447_16530"/>